<dbReference type="Proteomes" id="UP001169760">
    <property type="component" value="Unassembled WGS sequence"/>
</dbReference>
<accession>A0AAW7X4Q7</accession>
<reference evidence="1" key="1">
    <citation type="submission" date="2023-07" db="EMBL/GenBank/DDBJ databases">
        <title>Genome content predicts the carbon catabolic preferences of heterotrophic bacteria.</title>
        <authorList>
            <person name="Gralka M."/>
        </authorList>
    </citation>
    <scope>NUCLEOTIDE SEQUENCE</scope>
    <source>
        <strain evidence="1">I3M17_2</strain>
    </source>
</reference>
<dbReference type="EMBL" id="JAUOPB010000002">
    <property type="protein sequence ID" value="MDO6421542.1"/>
    <property type="molecule type" value="Genomic_DNA"/>
</dbReference>
<gene>
    <name evidence="1" type="ORF">Q4521_03565</name>
</gene>
<proteinExistence type="predicted"/>
<organism evidence="1 2">
    <name type="scientific">Saccharophagus degradans</name>
    <dbReference type="NCBI Taxonomy" id="86304"/>
    <lineage>
        <taxon>Bacteria</taxon>
        <taxon>Pseudomonadati</taxon>
        <taxon>Pseudomonadota</taxon>
        <taxon>Gammaproteobacteria</taxon>
        <taxon>Cellvibrionales</taxon>
        <taxon>Cellvibrionaceae</taxon>
        <taxon>Saccharophagus</taxon>
    </lineage>
</organism>
<dbReference type="AlphaFoldDB" id="A0AAW7X4Q7"/>
<evidence type="ECO:0000313" key="1">
    <source>
        <dbReference type="EMBL" id="MDO6421542.1"/>
    </source>
</evidence>
<sequence length="151" mass="17764">MSMKNRVLLQRSGRDQFGNKGDSELIQYEPNEEQKIIDSKHVEEHKKLNDLFVKAHNNEWLKLFEGFNKKETWKKLCPYGKPSLSAFYAAVREHDTMIQFLTYWLVANKHKAMQLMNLAEDEIKSELSKFNECGRYYVTYGSGRMFGTKSI</sequence>
<dbReference type="RefSeq" id="WP_303491031.1">
    <property type="nucleotide sequence ID" value="NZ_JAUOPB010000002.1"/>
</dbReference>
<comment type="caution">
    <text evidence="1">The sequence shown here is derived from an EMBL/GenBank/DDBJ whole genome shotgun (WGS) entry which is preliminary data.</text>
</comment>
<name>A0AAW7X4Q7_9GAMM</name>
<protein>
    <submittedName>
        <fullName evidence="1">Uncharacterized protein</fullName>
    </submittedName>
</protein>
<evidence type="ECO:0000313" key="2">
    <source>
        <dbReference type="Proteomes" id="UP001169760"/>
    </source>
</evidence>